<dbReference type="STRING" id="70601.gene:9378137"/>
<dbReference type="PIR" id="A71060">
    <property type="entry name" value="A71060"/>
</dbReference>
<dbReference type="AlphaFoldDB" id="O58921"/>
<dbReference type="EnsemblBacteria" id="BAA30275">
    <property type="protein sequence ID" value="BAA30275"/>
    <property type="gene ID" value="BAA30275"/>
</dbReference>
<evidence type="ECO:0000313" key="1">
    <source>
        <dbReference type="EMBL" id="BAA30275.1"/>
    </source>
</evidence>
<dbReference type="KEGG" id="pho:PH1175"/>
<reference evidence="1 2" key="1">
    <citation type="journal article" date="1998" name="DNA Res.">
        <title>Complete sequence and gene organization of the genome of a hyper-thermophilic archaebacterium, Pyrococcus horikoshii OT3.</title>
        <authorList>
            <person name="Kawarabayasi Y."/>
            <person name="Sawada M."/>
            <person name="Horikawa H."/>
            <person name="Haikawa Y."/>
            <person name="Hino Y."/>
            <person name="Yamamoto S."/>
            <person name="Sekine M."/>
            <person name="Baba S."/>
            <person name="Kosugi H."/>
            <person name="Hosoyama A."/>
            <person name="Nagai Y."/>
            <person name="Sakai M."/>
            <person name="Ogura K."/>
            <person name="Otuka R."/>
            <person name="Nakazawa H."/>
            <person name="Takamiya M."/>
            <person name="Ohfuku Y."/>
            <person name="Funahashi T."/>
            <person name="Tanaka T."/>
            <person name="Kudoh Y."/>
            <person name="Yamazaki J."/>
            <person name="Kushida N."/>
            <person name="Oguchi A."/>
            <person name="Aoki K."/>
            <person name="Nakamura Y."/>
            <person name="Robb T.F."/>
            <person name="Horikoshi K."/>
            <person name="Masuchi Y."/>
            <person name="Shizuya H."/>
            <person name="Kikuchi H."/>
        </authorList>
    </citation>
    <scope>NUCLEOTIDE SEQUENCE [LARGE SCALE GENOMIC DNA]</scope>
    <source>
        <strain evidence="2">ATCC 700860 / DSM 12428 / JCM 9974 / NBRC 100139 / OT-3</strain>
    </source>
</reference>
<evidence type="ECO:0000313" key="2">
    <source>
        <dbReference type="Proteomes" id="UP000000752"/>
    </source>
</evidence>
<name>O58921_PYRHO</name>
<dbReference type="Proteomes" id="UP000000752">
    <property type="component" value="Chromosome"/>
</dbReference>
<protein>
    <submittedName>
        <fullName evidence="1">Uncharacterized protein</fullName>
    </submittedName>
</protein>
<accession>O58921</accession>
<keyword evidence="2" id="KW-1185">Reference proteome</keyword>
<sequence>MDNLRKLAILLQGGGVMASRTAFVYDSSFPLRSLEMFFIRHSKDVFNRLEFSRALEKARLLSSDKHFLSVTDIDALVVVDGVIRAAFEIKNMREDVVNYGGYVKVNGRQYETYMEFVKKTGIDVFYLIKVEGVRRYFYSWSVKRVPVRFEWLGKNETRDYYALIRKEYVATLDEEDLPMYLRDIIFGKEVV</sequence>
<dbReference type="EMBL" id="BA000001">
    <property type="protein sequence ID" value="BAA30275.1"/>
    <property type="molecule type" value="Genomic_DNA"/>
</dbReference>
<gene>
    <name evidence="1" type="ordered locus">PH1175</name>
</gene>
<dbReference type="eggNOG" id="arCOG07102">
    <property type="taxonomic scope" value="Archaea"/>
</dbReference>
<proteinExistence type="predicted"/>
<organism evidence="1 2">
    <name type="scientific">Pyrococcus horikoshii (strain ATCC 700860 / DSM 12428 / JCM 9974 / NBRC 100139 / OT-3)</name>
    <dbReference type="NCBI Taxonomy" id="70601"/>
    <lineage>
        <taxon>Archaea</taxon>
        <taxon>Methanobacteriati</taxon>
        <taxon>Methanobacteriota</taxon>
        <taxon>Thermococci</taxon>
        <taxon>Thermococcales</taxon>
        <taxon>Thermococcaceae</taxon>
        <taxon>Pyrococcus</taxon>
    </lineage>
</organism>